<dbReference type="InterPro" id="IPR001791">
    <property type="entry name" value="Laminin_G"/>
</dbReference>
<dbReference type="EMBL" id="QLMJ01000002">
    <property type="protein sequence ID" value="RAK42541.1"/>
    <property type="molecule type" value="Genomic_DNA"/>
</dbReference>
<dbReference type="GO" id="GO:0030246">
    <property type="term" value="F:carbohydrate binding"/>
    <property type="evidence" value="ECO:0007669"/>
    <property type="project" value="UniProtKB-KW"/>
</dbReference>
<dbReference type="Proteomes" id="UP000249341">
    <property type="component" value="Unassembled WGS sequence"/>
</dbReference>
<keyword evidence="3" id="KW-1185">Reference proteome</keyword>
<keyword evidence="2" id="KW-0430">Lectin</keyword>
<dbReference type="SUPFAM" id="SSF49899">
    <property type="entry name" value="Concanavalin A-like lectins/glucanases"/>
    <property type="match status" value="1"/>
</dbReference>
<evidence type="ECO:0000256" key="1">
    <source>
        <dbReference type="SAM" id="SignalP"/>
    </source>
</evidence>
<proteinExistence type="predicted"/>
<dbReference type="InterPro" id="IPR013320">
    <property type="entry name" value="ConA-like_dom_sf"/>
</dbReference>
<dbReference type="RefSeq" id="WP_111647692.1">
    <property type="nucleotide sequence ID" value="NZ_JACHWI010000003.1"/>
</dbReference>
<evidence type="ECO:0000313" key="2">
    <source>
        <dbReference type="EMBL" id="RAK42541.1"/>
    </source>
</evidence>
<protein>
    <submittedName>
        <fullName evidence="2">Concanavalin A-like lectin/glucanase superfamily protein</fullName>
    </submittedName>
</protein>
<dbReference type="CDD" id="cd00110">
    <property type="entry name" value="LamG"/>
    <property type="match status" value="1"/>
</dbReference>
<dbReference type="Pfam" id="PF13385">
    <property type="entry name" value="Laminin_G_3"/>
    <property type="match status" value="1"/>
</dbReference>
<organism evidence="2 3">
    <name type="scientific">Actinoplanes lutulentus</name>
    <dbReference type="NCBI Taxonomy" id="1287878"/>
    <lineage>
        <taxon>Bacteria</taxon>
        <taxon>Bacillati</taxon>
        <taxon>Actinomycetota</taxon>
        <taxon>Actinomycetes</taxon>
        <taxon>Micromonosporales</taxon>
        <taxon>Micromonosporaceae</taxon>
        <taxon>Actinoplanes</taxon>
    </lineage>
</organism>
<keyword evidence="1" id="KW-0732">Signal</keyword>
<name>A0A327ZJW9_9ACTN</name>
<feature type="signal peptide" evidence="1">
    <location>
        <begin position="1"/>
        <end position="28"/>
    </location>
</feature>
<accession>A0A327ZJW9</accession>
<feature type="chain" id="PRO_5016330236" evidence="1">
    <location>
        <begin position="29"/>
        <end position="240"/>
    </location>
</feature>
<comment type="caution">
    <text evidence="2">The sequence shown here is derived from an EMBL/GenBank/DDBJ whole genome shotgun (WGS) entry which is preliminary data.</text>
</comment>
<dbReference type="AlphaFoldDB" id="A0A327ZJW9"/>
<dbReference type="Gene3D" id="2.60.120.200">
    <property type="match status" value="1"/>
</dbReference>
<gene>
    <name evidence="2" type="ORF">B0I29_102366</name>
</gene>
<reference evidence="2 3" key="1">
    <citation type="submission" date="2018-06" db="EMBL/GenBank/DDBJ databases">
        <title>Genomic Encyclopedia of Type Strains, Phase III (KMG-III): the genomes of soil and plant-associated and newly described type strains.</title>
        <authorList>
            <person name="Whitman W."/>
        </authorList>
    </citation>
    <scope>NUCLEOTIDE SEQUENCE [LARGE SCALE GENOMIC DNA]</scope>
    <source>
        <strain evidence="2 3">CGMCC 4.7090</strain>
    </source>
</reference>
<dbReference type="OrthoDB" id="5190061at2"/>
<sequence length="240" mass="25740">MECRRALVAALTTTLTAASALVGSPARADGYPVASWSMDEEPGASRMIDGSGNGLDGRIGGEVGTGLMLGDDIGYHFERLEPDTPPARPGHLVVVPDDSALDPGTNDYAVTVRLRTTNKFGNIIQKGQATVSGGNFKLQIPSGRVECTFRGPKAFLEVIAPYSINDGYWHVVRCVRVQAGVVLFIDGQQVAARDGWTGPIANSWPVTIGGKYECDQIDVGCDYYAGDLDYITIEAMRPEW</sequence>
<evidence type="ECO:0000313" key="3">
    <source>
        <dbReference type="Proteomes" id="UP000249341"/>
    </source>
</evidence>